<evidence type="ECO:0000313" key="2">
    <source>
        <dbReference type="EMBL" id="MDJ1483983.1"/>
    </source>
</evidence>
<dbReference type="InterPro" id="IPR012467">
    <property type="entry name" value="DUF1684"/>
</dbReference>
<accession>A0AAE3QWX1</accession>
<dbReference type="Pfam" id="PF07920">
    <property type="entry name" value="DUF1684"/>
    <property type="match status" value="1"/>
</dbReference>
<dbReference type="EMBL" id="JASJOS010000013">
    <property type="protein sequence ID" value="MDJ1483983.1"/>
    <property type="molecule type" value="Genomic_DNA"/>
</dbReference>
<dbReference type="RefSeq" id="WP_313984651.1">
    <property type="nucleotide sequence ID" value="NZ_JASJOS010000013.1"/>
</dbReference>
<dbReference type="PANTHER" id="PTHR41913">
    <property type="entry name" value="DUF1684 DOMAIN-CONTAINING PROTEIN"/>
    <property type="match status" value="1"/>
</dbReference>
<sequence length="209" mass="24735">MERIVKQRLWWLVACLVWGCYCAVSAQTNEYEKRILEDRKTKDKNFRKGKDSPIPKKERSDFTGLVYFPIDSMYRVQAKLVKDTLQKTFEMKTSTTRLPVYRVYGKLVFRVKGEECVLTVYQSMDLLRNPMYKDYLFVPFTDLTTDESSYGAGRYMDMRISDNEMVWIDFNKAYNPYCAYSDQYSCPITPAENKLPVRIEAGEKIYKEH</sequence>
<feature type="signal peptide" evidence="1">
    <location>
        <begin position="1"/>
        <end position="26"/>
    </location>
</feature>
<dbReference type="Gene3D" id="6.10.250.1680">
    <property type="match status" value="1"/>
</dbReference>
<evidence type="ECO:0000313" key="3">
    <source>
        <dbReference type="Proteomes" id="UP001241110"/>
    </source>
</evidence>
<evidence type="ECO:0000256" key="1">
    <source>
        <dbReference type="SAM" id="SignalP"/>
    </source>
</evidence>
<keyword evidence="1" id="KW-0732">Signal</keyword>
<dbReference type="AlphaFoldDB" id="A0AAE3QWX1"/>
<proteinExistence type="predicted"/>
<name>A0AAE3QWX1_9BACT</name>
<dbReference type="Proteomes" id="UP001241110">
    <property type="component" value="Unassembled WGS sequence"/>
</dbReference>
<gene>
    <name evidence="2" type="ORF">QNI16_26035</name>
</gene>
<dbReference type="PANTHER" id="PTHR41913:SF1">
    <property type="entry name" value="DUF1684 DOMAIN-CONTAINING PROTEIN"/>
    <property type="match status" value="1"/>
</dbReference>
<reference evidence="2" key="1">
    <citation type="submission" date="2023-05" db="EMBL/GenBank/DDBJ databases">
        <authorList>
            <person name="Zhang X."/>
        </authorList>
    </citation>
    <scope>NUCLEOTIDE SEQUENCE</scope>
    <source>
        <strain evidence="2">YF14B1</strain>
    </source>
</reference>
<protein>
    <submittedName>
        <fullName evidence="2">DUF1684 domain-containing protein</fullName>
    </submittedName>
</protein>
<organism evidence="2 3">
    <name type="scientific">Xanthocytophaga flava</name>
    <dbReference type="NCBI Taxonomy" id="3048013"/>
    <lineage>
        <taxon>Bacteria</taxon>
        <taxon>Pseudomonadati</taxon>
        <taxon>Bacteroidota</taxon>
        <taxon>Cytophagia</taxon>
        <taxon>Cytophagales</taxon>
        <taxon>Rhodocytophagaceae</taxon>
        <taxon>Xanthocytophaga</taxon>
    </lineage>
</organism>
<feature type="chain" id="PRO_5042213283" evidence="1">
    <location>
        <begin position="27"/>
        <end position="209"/>
    </location>
</feature>
<comment type="caution">
    <text evidence="2">The sequence shown here is derived from an EMBL/GenBank/DDBJ whole genome shotgun (WGS) entry which is preliminary data.</text>
</comment>